<dbReference type="Gene3D" id="3.40.50.800">
    <property type="entry name" value="Anticodon-binding domain"/>
    <property type="match status" value="1"/>
</dbReference>
<gene>
    <name evidence="11" type="ORF">CO173_03795</name>
</gene>
<dbReference type="SUPFAM" id="SSF55681">
    <property type="entry name" value="Class II aaRS and biotin synthetases"/>
    <property type="match status" value="1"/>
</dbReference>
<keyword evidence="4" id="KW-0547">Nucleotide-binding</keyword>
<dbReference type="PROSITE" id="PS50862">
    <property type="entry name" value="AA_TRNA_LIGASE_II"/>
    <property type="match status" value="1"/>
</dbReference>
<evidence type="ECO:0000256" key="7">
    <source>
        <dbReference type="ARBA" id="ARBA00023146"/>
    </source>
</evidence>
<evidence type="ECO:0000256" key="6">
    <source>
        <dbReference type="ARBA" id="ARBA00022917"/>
    </source>
</evidence>
<feature type="domain" description="Aminoacyl-transfer RNA synthetases class-II family profile" evidence="10">
    <location>
        <begin position="38"/>
        <end position="317"/>
    </location>
</feature>
<evidence type="ECO:0000256" key="9">
    <source>
        <dbReference type="ARBA" id="ARBA00047671"/>
    </source>
</evidence>
<proteinExistence type="predicted"/>
<evidence type="ECO:0000256" key="5">
    <source>
        <dbReference type="ARBA" id="ARBA00022840"/>
    </source>
</evidence>
<dbReference type="InterPro" id="IPR050062">
    <property type="entry name" value="Pro-tRNA_synthetase"/>
</dbReference>
<dbReference type="InterPro" id="IPR004154">
    <property type="entry name" value="Anticodon-bd"/>
</dbReference>
<evidence type="ECO:0000256" key="1">
    <source>
        <dbReference type="ARBA" id="ARBA00012831"/>
    </source>
</evidence>
<dbReference type="Proteomes" id="UP000231263">
    <property type="component" value="Unassembled WGS sequence"/>
</dbReference>
<dbReference type="GO" id="GO:0005829">
    <property type="term" value="C:cytosol"/>
    <property type="evidence" value="ECO:0007669"/>
    <property type="project" value="TreeGrafter"/>
</dbReference>
<keyword evidence="7" id="KW-0030">Aminoacyl-tRNA synthetase</keyword>
<evidence type="ECO:0000256" key="2">
    <source>
        <dbReference type="ARBA" id="ARBA00019110"/>
    </source>
</evidence>
<dbReference type="SUPFAM" id="SSF52954">
    <property type="entry name" value="Class II aaRS ABD-related"/>
    <property type="match status" value="1"/>
</dbReference>
<dbReference type="CDD" id="cd00861">
    <property type="entry name" value="ProRS_anticodon_short"/>
    <property type="match status" value="1"/>
</dbReference>
<dbReference type="PANTHER" id="PTHR42753:SF2">
    <property type="entry name" value="PROLINE--TRNA LIGASE"/>
    <property type="match status" value="1"/>
</dbReference>
<reference evidence="12" key="1">
    <citation type="submission" date="2017-09" db="EMBL/GenBank/DDBJ databases">
        <title>Depth-based differentiation of microbial function through sediment-hosted aquifers and enrichment of novel symbionts in the deep terrestrial subsurface.</title>
        <authorList>
            <person name="Probst A.J."/>
            <person name="Ladd B."/>
            <person name="Jarett J.K."/>
            <person name="Geller-Mcgrath D.E."/>
            <person name="Sieber C.M.K."/>
            <person name="Emerson J.B."/>
            <person name="Anantharaman K."/>
            <person name="Thomas B.C."/>
            <person name="Malmstrom R."/>
            <person name="Stieglmeier M."/>
            <person name="Klingl A."/>
            <person name="Woyke T."/>
            <person name="Ryan C.M."/>
            <person name="Banfield J.F."/>
        </authorList>
    </citation>
    <scope>NUCLEOTIDE SEQUENCE [LARGE SCALE GENOMIC DNA]</scope>
</reference>
<dbReference type="PRINTS" id="PR01046">
    <property type="entry name" value="TRNASYNTHPRO"/>
</dbReference>
<dbReference type="Gene3D" id="3.30.930.10">
    <property type="entry name" value="Bira Bifunctional Protein, Domain 2"/>
    <property type="match status" value="1"/>
</dbReference>
<comment type="caution">
    <text evidence="11">The sequence shown here is derived from an EMBL/GenBank/DDBJ whole genome shotgun (WGS) entry which is preliminary data.</text>
</comment>
<accession>A0A2M7XE08</accession>
<protein>
    <recommendedName>
        <fullName evidence="2">Proline--tRNA ligase</fullName>
        <ecNumber evidence="1">6.1.1.15</ecNumber>
    </recommendedName>
    <alternativeName>
        <fullName evidence="8">Prolyl-tRNA synthetase</fullName>
    </alternativeName>
</protein>
<dbReference type="InterPro" id="IPR002314">
    <property type="entry name" value="aa-tRNA-synt_IIb"/>
</dbReference>
<dbReference type="InterPro" id="IPR044140">
    <property type="entry name" value="ProRS_anticodon_short"/>
</dbReference>
<dbReference type="PANTHER" id="PTHR42753">
    <property type="entry name" value="MITOCHONDRIAL RIBOSOME PROTEIN L39/PROLYL-TRNA LIGASE FAMILY MEMBER"/>
    <property type="match status" value="1"/>
</dbReference>
<name>A0A2M7XE08_9BACT</name>
<keyword evidence="5" id="KW-0067">ATP-binding</keyword>
<dbReference type="InterPro" id="IPR006195">
    <property type="entry name" value="aa-tRNA-synth_II"/>
</dbReference>
<comment type="catalytic activity">
    <reaction evidence="9">
        <text>tRNA(Pro) + L-proline + ATP = L-prolyl-tRNA(Pro) + AMP + diphosphate</text>
        <dbReference type="Rhea" id="RHEA:14305"/>
        <dbReference type="Rhea" id="RHEA-COMP:9700"/>
        <dbReference type="Rhea" id="RHEA-COMP:9702"/>
        <dbReference type="ChEBI" id="CHEBI:30616"/>
        <dbReference type="ChEBI" id="CHEBI:33019"/>
        <dbReference type="ChEBI" id="CHEBI:60039"/>
        <dbReference type="ChEBI" id="CHEBI:78442"/>
        <dbReference type="ChEBI" id="CHEBI:78532"/>
        <dbReference type="ChEBI" id="CHEBI:456215"/>
        <dbReference type="EC" id="6.1.1.15"/>
    </reaction>
</comment>
<evidence type="ECO:0000256" key="3">
    <source>
        <dbReference type="ARBA" id="ARBA00022598"/>
    </source>
</evidence>
<dbReference type="AlphaFoldDB" id="A0A2M7XE08"/>
<dbReference type="Pfam" id="PF00587">
    <property type="entry name" value="tRNA-synt_2b"/>
    <property type="match status" value="1"/>
</dbReference>
<organism evidence="11 12">
    <name type="scientific">Candidatus Uhrbacteria bacterium CG_4_9_14_3_um_filter_41_35</name>
    <dbReference type="NCBI Taxonomy" id="1975034"/>
    <lineage>
        <taxon>Bacteria</taxon>
        <taxon>Candidatus Uhriibacteriota</taxon>
    </lineage>
</organism>
<evidence type="ECO:0000313" key="12">
    <source>
        <dbReference type="Proteomes" id="UP000231263"/>
    </source>
</evidence>
<dbReference type="GO" id="GO:0004827">
    <property type="term" value="F:proline-tRNA ligase activity"/>
    <property type="evidence" value="ECO:0007669"/>
    <property type="project" value="UniProtKB-EC"/>
</dbReference>
<dbReference type="InterPro" id="IPR045864">
    <property type="entry name" value="aa-tRNA-synth_II/BPL/LPL"/>
</dbReference>
<dbReference type="GO" id="GO:0005524">
    <property type="term" value="F:ATP binding"/>
    <property type="evidence" value="ECO:0007669"/>
    <property type="project" value="UniProtKB-KW"/>
</dbReference>
<evidence type="ECO:0000256" key="4">
    <source>
        <dbReference type="ARBA" id="ARBA00022741"/>
    </source>
</evidence>
<evidence type="ECO:0000256" key="8">
    <source>
        <dbReference type="ARBA" id="ARBA00029731"/>
    </source>
</evidence>
<dbReference type="EC" id="6.1.1.15" evidence="1"/>
<dbReference type="Pfam" id="PF03129">
    <property type="entry name" value="HGTP_anticodon"/>
    <property type="match status" value="1"/>
</dbReference>
<evidence type="ECO:0000313" key="11">
    <source>
        <dbReference type="EMBL" id="PJA46072.1"/>
    </source>
</evidence>
<evidence type="ECO:0000259" key="10">
    <source>
        <dbReference type="PROSITE" id="PS50862"/>
    </source>
</evidence>
<sequence length="425" mass="47166">MKQSRLFTKTSKEMPADADSANARLLIQAGFVDQLAAGIYSFLPLGHRTLEKIKTIVREEMDVIGGQEVTLPALTPKEPWTAAGRWTEPGKEVMFQLEGRSGKEFGLAFTAEELVTPIVKKFANSYKDFPVLVYQITDKFRNEPRAKSGILRGREFSMKDLYSFHLSEADRALFYDKVAEAYHKVFKRCGVPAIYTEADGGSFGDASHEFQMPTESGEDLIYVNDAKDYAWNREIVEGIKNGDQAPDGSGTVTEMKAIEVGNIFPLGTKFSAPLDFKVTDENGVEQTVIMGSYGIGPSRVMGAMVEAMHDDKGMIWPKNVAPYHVHLVSLHSKDEQILNRINSVASELHDDLITAGVEVLWDDRVGVNPGPKFADADLIGLPLRLVVSEKTLNEDSVEWKERAGGEMSLVKLEDIKDQVIAWLAE</sequence>
<keyword evidence="3" id="KW-0436">Ligase</keyword>
<keyword evidence="6" id="KW-0648">Protein biosynthesis</keyword>
<dbReference type="EMBL" id="PFWT01000018">
    <property type="protein sequence ID" value="PJA46072.1"/>
    <property type="molecule type" value="Genomic_DNA"/>
</dbReference>
<dbReference type="GO" id="GO:0006433">
    <property type="term" value="P:prolyl-tRNA aminoacylation"/>
    <property type="evidence" value="ECO:0007669"/>
    <property type="project" value="InterPro"/>
</dbReference>
<dbReference type="InterPro" id="IPR036621">
    <property type="entry name" value="Anticodon-bd_dom_sf"/>
</dbReference>
<dbReference type="InterPro" id="IPR002316">
    <property type="entry name" value="Pro-tRNA-ligase_IIa"/>
</dbReference>